<evidence type="ECO:0000256" key="3">
    <source>
        <dbReference type="ARBA" id="ARBA00016689"/>
    </source>
</evidence>
<dbReference type="InterPro" id="IPR008806">
    <property type="entry name" value="RNA_pol_III_Rpc82_C"/>
</dbReference>
<dbReference type="Pfam" id="PF05645">
    <property type="entry name" value="RNA_pol_Rpc82"/>
    <property type="match status" value="1"/>
</dbReference>
<comment type="subcellular location">
    <subcellularLocation>
        <location evidence="1 8">Nucleus</location>
    </subcellularLocation>
</comment>
<dbReference type="FunFam" id="1.10.10.10:FF:000420">
    <property type="entry name" value="RNA polymerase III subunit, putative"/>
    <property type="match status" value="1"/>
</dbReference>
<proteinExistence type="inferred from homology"/>
<dbReference type="PANTHER" id="PTHR12949">
    <property type="entry name" value="RNA POLYMERASE III DNA DIRECTED -RELATED"/>
    <property type="match status" value="1"/>
</dbReference>
<evidence type="ECO:0000256" key="6">
    <source>
        <dbReference type="ARBA" id="ARBA00023242"/>
    </source>
</evidence>
<keyword evidence="4 8" id="KW-0240">DNA-directed RNA polymerase</keyword>
<dbReference type="Gene3D" id="1.10.10.10">
    <property type="entry name" value="Winged helix-like DNA-binding domain superfamily/Winged helix DNA-binding domain"/>
    <property type="match status" value="2"/>
</dbReference>
<comment type="similarity">
    <text evidence="8">Belongs to the RNA polymerase beta chain family.</text>
</comment>
<dbReference type="Pfam" id="PF22536">
    <property type="entry name" value="WHD_POLR3C"/>
    <property type="match status" value="1"/>
</dbReference>
<dbReference type="FunCoup" id="A0A1Y1Y4K1">
    <property type="interactions" value="981"/>
</dbReference>
<evidence type="ECO:0000256" key="4">
    <source>
        <dbReference type="ARBA" id="ARBA00022478"/>
    </source>
</evidence>
<dbReference type="EMBL" id="MCFE01000252">
    <property type="protein sequence ID" value="ORX92951.1"/>
    <property type="molecule type" value="Genomic_DNA"/>
</dbReference>
<evidence type="ECO:0000256" key="5">
    <source>
        <dbReference type="ARBA" id="ARBA00023163"/>
    </source>
</evidence>
<keyword evidence="5 8" id="KW-0804">Transcription</keyword>
<dbReference type="PANTHER" id="PTHR12949:SF0">
    <property type="entry name" value="DNA-DIRECTED RNA POLYMERASE III SUBUNIT RPC3"/>
    <property type="match status" value="1"/>
</dbReference>
<evidence type="ECO:0000256" key="2">
    <source>
        <dbReference type="ARBA" id="ARBA00011206"/>
    </source>
</evidence>
<protein>
    <recommendedName>
        <fullName evidence="3 8">DNA-directed RNA polymerase III subunit RPC3</fullName>
        <shortName evidence="8">RNA polymerase III subunit C3</shortName>
    </recommendedName>
</protein>
<sequence>MSHMASEAVDEVDESVFWKINYDQFNIRFRNTQIIRAVGERVNKGAEAVMKAAFTIAQDKIRTCHEEQSVPLSATLVAHHLPSDAKLRSEIVVSADGTRLKPSQQQIITEFLDLLCTDRAKFLSKVDERGAGQYKVNLSNGTTALKRRLVESVVKERYGSISHRLFRILVENQKLDEKQITKIALVAGKEVREKLHQLAMAGLVELQEVPKSVDRVPSRTFYLWYVPLHKCEELIMNDCYQALANIRQRHSIEVKSRSKLLRKVQREDVIANPGLLTALDHAQLQLLNKVLEWLEVAELRLDAMIMILRDF</sequence>
<dbReference type="GO" id="GO:0005666">
    <property type="term" value="C:RNA polymerase III complex"/>
    <property type="evidence" value="ECO:0007669"/>
    <property type="project" value="UniProtKB-UniRule"/>
</dbReference>
<accession>A0A1Y1Y4K1</accession>
<dbReference type="InterPro" id="IPR036390">
    <property type="entry name" value="WH_DNA-bd_sf"/>
</dbReference>
<feature type="domain" description="DNA-directed RNA polymerase III subunit RPC3 winged-helix" evidence="10">
    <location>
        <begin position="150"/>
        <end position="226"/>
    </location>
</feature>
<comment type="function">
    <text evidence="7 8">DNA-dependent RNA polymerase catalyzes the transcription of DNA into RNA using the four ribonucleoside triphosphates as substrates. Specific core component of RNA polymerase III which synthesizes small RNAs, such as 5S rRNA and tRNAs.</text>
</comment>
<comment type="subunit">
    <text evidence="2 8">Component of the RNA polymerase III (Pol III) complex consisting of 17 subunits.</text>
</comment>
<dbReference type="AlphaFoldDB" id="A0A1Y1Y4K1"/>
<reference evidence="11 12" key="1">
    <citation type="submission" date="2016-07" db="EMBL/GenBank/DDBJ databases">
        <title>Pervasive Adenine N6-methylation of Active Genes in Fungi.</title>
        <authorList>
            <consortium name="DOE Joint Genome Institute"/>
            <person name="Mondo S.J."/>
            <person name="Dannebaum R.O."/>
            <person name="Kuo R.C."/>
            <person name="Labutti K."/>
            <person name="Haridas S."/>
            <person name="Kuo A."/>
            <person name="Salamov A."/>
            <person name="Ahrendt S.R."/>
            <person name="Lipzen A."/>
            <person name="Sullivan W."/>
            <person name="Andreopoulos W.B."/>
            <person name="Clum A."/>
            <person name="Lindquist E."/>
            <person name="Daum C."/>
            <person name="Ramamoorthy G.K."/>
            <person name="Gryganskyi A."/>
            <person name="Culley D."/>
            <person name="Magnuson J.K."/>
            <person name="James T.Y."/>
            <person name="O'Malley M.A."/>
            <person name="Stajich J.E."/>
            <person name="Spatafora J.W."/>
            <person name="Visel A."/>
            <person name="Grigoriev I.V."/>
        </authorList>
    </citation>
    <scope>NUCLEOTIDE SEQUENCE [LARGE SCALE GENOMIC DNA]</scope>
    <source>
        <strain evidence="11 12">CBS 931.73</strain>
    </source>
</reference>
<gene>
    <name evidence="11" type="ORF">K493DRAFT_262953</name>
</gene>
<dbReference type="STRING" id="1314790.A0A1Y1Y4K1"/>
<dbReference type="GO" id="GO:0006351">
    <property type="term" value="P:DNA-templated transcription"/>
    <property type="evidence" value="ECO:0007669"/>
    <property type="project" value="InterPro"/>
</dbReference>
<evidence type="ECO:0000256" key="8">
    <source>
        <dbReference type="RuleBase" id="RU367076"/>
    </source>
</evidence>
<evidence type="ECO:0000256" key="1">
    <source>
        <dbReference type="ARBA" id="ARBA00004123"/>
    </source>
</evidence>
<evidence type="ECO:0000313" key="12">
    <source>
        <dbReference type="Proteomes" id="UP000193498"/>
    </source>
</evidence>
<keyword evidence="6 8" id="KW-0539">Nucleus</keyword>
<feature type="domain" description="RNA polymerase III Rpc82 C -terminal" evidence="9">
    <location>
        <begin position="11"/>
        <end position="140"/>
    </location>
</feature>
<organism evidence="11 12">
    <name type="scientific">Basidiobolus meristosporus CBS 931.73</name>
    <dbReference type="NCBI Taxonomy" id="1314790"/>
    <lineage>
        <taxon>Eukaryota</taxon>
        <taxon>Fungi</taxon>
        <taxon>Fungi incertae sedis</taxon>
        <taxon>Zoopagomycota</taxon>
        <taxon>Entomophthoromycotina</taxon>
        <taxon>Basidiobolomycetes</taxon>
        <taxon>Basidiobolales</taxon>
        <taxon>Basidiobolaceae</taxon>
        <taxon>Basidiobolus</taxon>
    </lineage>
</organism>
<dbReference type="SUPFAM" id="SSF46785">
    <property type="entry name" value="Winged helix' DNA-binding domain"/>
    <property type="match status" value="1"/>
</dbReference>
<keyword evidence="12" id="KW-1185">Reference proteome</keyword>
<dbReference type="Proteomes" id="UP000193498">
    <property type="component" value="Unassembled WGS sequence"/>
</dbReference>
<dbReference type="InParanoid" id="A0A1Y1Y4K1"/>
<dbReference type="InterPro" id="IPR055207">
    <property type="entry name" value="POLR3C_WHD"/>
</dbReference>
<evidence type="ECO:0000256" key="7">
    <source>
        <dbReference type="ARBA" id="ARBA00025127"/>
    </source>
</evidence>
<dbReference type="InterPro" id="IPR039748">
    <property type="entry name" value="RPC3"/>
</dbReference>
<evidence type="ECO:0000259" key="10">
    <source>
        <dbReference type="Pfam" id="PF22536"/>
    </source>
</evidence>
<name>A0A1Y1Y4K1_9FUNG</name>
<dbReference type="OrthoDB" id="272392at2759"/>
<dbReference type="InterPro" id="IPR036388">
    <property type="entry name" value="WH-like_DNA-bd_sf"/>
</dbReference>
<comment type="caution">
    <text evidence="11">The sequence shown here is derived from an EMBL/GenBank/DDBJ whole genome shotgun (WGS) entry which is preliminary data.</text>
</comment>
<evidence type="ECO:0000313" key="11">
    <source>
        <dbReference type="EMBL" id="ORX92951.1"/>
    </source>
</evidence>
<dbReference type="GO" id="GO:0003697">
    <property type="term" value="F:single-stranded DNA binding"/>
    <property type="evidence" value="ECO:0007669"/>
    <property type="project" value="UniProtKB-UniRule"/>
</dbReference>
<evidence type="ECO:0000259" key="9">
    <source>
        <dbReference type="Pfam" id="PF05645"/>
    </source>
</evidence>